<dbReference type="Gene3D" id="3.40.50.200">
    <property type="entry name" value="Peptidase S8/S53 domain"/>
    <property type="match status" value="1"/>
</dbReference>
<dbReference type="Gene3D" id="2.60.40.10">
    <property type="entry name" value="Immunoglobulins"/>
    <property type="match status" value="1"/>
</dbReference>
<feature type="chain" id="PRO_5040790978" evidence="7">
    <location>
        <begin position="40"/>
        <end position="1348"/>
    </location>
</feature>
<keyword evidence="4 6" id="KW-0720">Serine protease</keyword>
<reference evidence="9" key="1">
    <citation type="submission" date="2022-06" db="EMBL/GenBank/DDBJ databases">
        <title>Sequencing the genomes of 1000 actinobacteria strains.</title>
        <authorList>
            <person name="Klenk H.-P."/>
        </authorList>
    </citation>
    <scope>NUCLEOTIDE SEQUENCE</scope>
    <source>
        <strain evidence="9">DSM 46694</strain>
    </source>
</reference>
<dbReference type="Pfam" id="PF00082">
    <property type="entry name" value="Peptidase_S8"/>
    <property type="match status" value="1"/>
</dbReference>
<keyword evidence="7" id="KW-0732">Signal</keyword>
<evidence type="ECO:0000256" key="2">
    <source>
        <dbReference type="ARBA" id="ARBA00022670"/>
    </source>
</evidence>
<dbReference type="Proteomes" id="UP001139648">
    <property type="component" value="Unassembled WGS sequence"/>
</dbReference>
<evidence type="ECO:0000256" key="3">
    <source>
        <dbReference type="ARBA" id="ARBA00022801"/>
    </source>
</evidence>
<dbReference type="EMBL" id="JAMZEB010000002">
    <property type="protein sequence ID" value="MCP2354726.1"/>
    <property type="molecule type" value="Genomic_DNA"/>
</dbReference>
<evidence type="ECO:0000313" key="9">
    <source>
        <dbReference type="EMBL" id="MCP2354726.1"/>
    </source>
</evidence>
<evidence type="ECO:0000256" key="6">
    <source>
        <dbReference type="PROSITE-ProRule" id="PRU01240"/>
    </source>
</evidence>
<gene>
    <name evidence="9" type="ORF">HD597_001746</name>
</gene>
<feature type="active site" description="Charge relay system" evidence="5 6">
    <location>
        <position position="294"/>
    </location>
</feature>
<dbReference type="PANTHER" id="PTHR43806">
    <property type="entry name" value="PEPTIDASE S8"/>
    <property type="match status" value="1"/>
</dbReference>
<dbReference type="InterPro" id="IPR000209">
    <property type="entry name" value="Peptidase_S8/S53_dom"/>
</dbReference>
<dbReference type="InterPro" id="IPR050131">
    <property type="entry name" value="Peptidase_S8_subtilisin-like"/>
</dbReference>
<dbReference type="InterPro" id="IPR023828">
    <property type="entry name" value="Peptidase_S8_Ser-AS"/>
</dbReference>
<dbReference type="InterPro" id="IPR013783">
    <property type="entry name" value="Ig-like_fold"/>
</dbReference>
<feature type="active site" description="Charge relay system" evidence="5 6">
    <location>
        <position position="262"/>
    </location>
</feature>
<proteinExistence type="inferred from homology"/>
<feature type="active site" description="Charge relay system" evidence="5 6">
    <location>
        <position position="470"/>
    </location>
</feature>
<dbReference type="PRINTS" id="PR00723">
    <property type="entry name" value="SUBTILISIN"/>
</dbReference>
<dbReference type="PROSITE" id="PS00137">
    <property type="entry name" value="SUBTILASE_HIS"/>
    <property type="match status" value="1"/>
</dbReference>
<comment type="caution">
    <text evidence="9">The sequence shown here is derived from an EMBL/GenBank/DDBJ whole genome shotgun (WGS) entry which is preliminary data.</text>
</comment>
<accession>A0A9X2G9D0</accession>
<dbReference type="GO" id="GO:0005975">
    <property type="term" value="P:carbohydrate metabolic process"/>
    <property type="evidence" value="ECO:0007669"/>
    <property type="project" value="UniProtKB-ARBA"/>
</dbReference>
<dbReference type="GO" id="GO:0006508">
    <property type="term" value="P:proteolysis"/>
    <property type="evidence" value="ECO:0007669"/>
    <property type="project" value="UniProtKB-KW"/>
</dbReference>
<dbReference type="InterPro" id="IPR022398">
    <property type="entry name" value="Peptidase_S8_His-AS"/>
</dbReference>
<dbReference type="Gene3D" id="3.50.30.30">
    <property type="match status" value="1"/>
</dbReference>
<protein>
    <submittedName>
        <fullName evidence="9">Subtilisin family serine protease</fullName>
    </submittedName>
</protein>
<comment type="similarity">
    <text evidence="1 6">Belongs to the peptidase S8 family.</text>
</comment>
<dbReference type="SUPFAM" id="SSF52743">
    <property type="entry name" value="Subtilisin-like"/>
    <property type="match status" value="1"/>
</dbReference>
<dbReference type="PROSITE" id="PS51892">
    <property type="entry name" value="SUBTILASE"/>
    <property type="match status" value="1"/>
</dbReference>
<evidence type="ECO:0000256" key="1">
    <source>
        <dbReference type="ARBA" id="ARBA00011073"/>
    </source>
</evidence>
<evidence type="ECO:0000256" key="5">
    <source>
        <dbReference type="PIRSR" id="PIRSR615500-1"/>
    </source>
</evidence>
<evidence type="ECO:0000256" key="7">
    <source>
        <dbReference type="SAM" id="SignalP"/>
    </source>
</evidence>
<dbReference type="PROSITE" id="PS00138">
    <property type="entry name" value="SUBTILASE_SER"/>
    <property type="match status" value="1"/>
</dbReference>
<dbReference type="GO" id="GO:0004252">
    <property type="term" value="F:serine-type endopeptidase activity"/>
    <property type="evidence" value="ECO:0007669"/>
    <property type="project" value="UniProtKB-UniRule"/>
</dbReference>
<sequence>MALPRPPLPRRAGVLLTAVTLLATGLAALPASASSPAPAAPAPAPAPAGQAVPLNGVRAAKVVVTLITGDKVQLTQAAPGKYRVQPAPGTRQGGARINLFTQFTPDGVYVLPDDAVAAVRAGLLDKRLFDVKYLAENGYADDTSQKLPVIVQYPEGQPEASLKRSAADVPASDPTRTLESIDASALDIAKTEAGAFWEAVRAQQPAGQGLARTPGTLGSGIAKIWLDAKVKADLDVSVPMIGAPTAWESGYDGAGVQVAVLDTGADLGHPDLAGKVADSRSFVPDQPVQDGHGHGTHVASTIAGSGAASGGKHKGVAPGARLVVGKVLDDTGSGMESWIIEGMEWAARSGSKAVSMSLGSSLPSDGTDPLSQAVNDLTTETGTLFVVAAGNLYDKESISAPGAADAALTVAAVDKSDQLAGFSSRGPRPDDGALKPDIAAPGVDIVAARSAGTSMGTPVDEHYTGASGTSMATPHVAGAVAVMAQQHPGWTAQQLKAALMSTSKDDGFTVYEQGAGRVDLERATRQRVFATGGGVDFGLLDDSGTPKTGQVSYVNQGDQPVTLALKAAMSGGAGLTVADATLTIPAGGTAGTTVTLDPAGLALGTYSGSVTAEADGVRLTTPVGAVRDVPKFDLTIRTLDRDGKPRTPTAMSVVDVDGGKGELGPYRVQEDGVVVTRVPAGTVSVLQVLDWVDGDDRANRGWLFEPELTITGDTELVLDARQATEIRFTAPKTAQPLNNTHDVFYQRTLPDGQIFGGTLLTGTPLGAWEKVWALPTKKVTKGGFRFTGQWELGVPEVTMTMRTPGRAPGSTPGRTALHPASRVHLLDRAELHPGYVPFEGTKDLRVVDGGKGRPEDLAGKDLRGALVLIDAEPAQGLFGTACGLQIERVGPIRDAGAAGVLAFNDRRAVCPIPLAITQKPFSGPLLPVGIPVAYLSHAEGMKVREAAGRAPVTIRVEGTPNTPYSYVFKPYADGRVPGSMHYKVTERQLHRVDFDVHAAPYTRYMNWRGTWRTDDVTYTSTGTNGLHWSYPLPDRRSQWVWPLDSRLVSQAGMSALVTPDPAEEVEEMRFRTDVFDRPGSTTQRWFATPSTPGAATASDKVYRLGDPDAKPLERLVIGIPCAICVHDGNLWVTPSMVSGVGERRDDGVMFGDLQPRYELHLYRDGKELPNAPVEPFATLPRYPLPEGAATYRLTAENDLQNLEWTFTAPPGKDQVRPGVNCYAWWVDGPLEQCRTVPAVYLSHDLGDTLSVDNTVAAGRRHTFRIEAYHGPSAGKMPAIAGVRLWTSTDDGATWQQADLRRDRDGVYTATARYPQYRATKGAVSLRAEAWDAAGNRVKQTTLRAFRLR</sequence>
<name>A0A9X2G9D0_9ACTN</name>
<evidence type="ECO:0000313" key="10">
    <source>
        <dbReference type="Proteomes" id="UP001139648"/>
    </source>
</evidence>
<keyword evidence="10" id="KW-1185">Reference proteome</keyword>
<feature type="signal peptide" evidence="7">
    <location>
        <begin position="1"/>
        <end position="39"/>
    </location>
</feature>
<dbReference type="PANTHER" id="PTHR43806:SF65">
    <property type="entry name" value="SERINE PROTEASE APRX"/>
    <property type="match status" value="1"/>
</dbReference>
<evidence type="ECO:0000259" key="8">
    <source>
        <dbReference type="Pfam" id="PF00082"/>
    </source>
</evidence>
<dbReference type="RefSeq" id="WP_253741267.1">
    <property type="nucleotide sequence ID" value="NZ_BAABKA010000048.1"/>
</dbReference>
<feature type="domain" description="Peptidase S8/S53" evidence="8">
    <location>
        <begin position="253"/>
        <end position="516"/>
    </location>
</feature>
<organism evidence="9 10">
    <name type="scientific">Nonomuraea thailandensis</name>
    <dbReference type="NCBI Taxonomy" id="1188745"/>
    <lineage>
        <taxon>Bacteria</taxon>
        <taxon>Bacillati</taxon>
        <taxon>Actinomycetota</taxon>
        <taxon>Actinomycetes</taxon>
        <taxon>Streptosporangiales</taxon>
        <taxon>Streptosporangiaceae</taxon>
        <taxon>Nonomuraea</taxon>
    </lineage>
</organism>
<keyword evidence="3 6" id="KW-0378">Hydrolase</keyword>
<keyword evidence="2 6" id="KW-0645">Protease</keyword>
<dbReference type="InterPro" id="IPR015500">
    <property type="entry name" value="Peptidase_S8_subtilisin-rel"/>
</dbReference>
<dbReference type="InterPro" id="IPR036852">
    <property type="entry name" value="Peptidase_S8/S53_dom_sf"/>
</dbReference>
<evidence type="ECO:0000256" key="4">
    <source>
        <dbReference type="ARBA" id="ARBA00022825"/>
    </source>
</evidence>